<dbReference type="Gene3D" id="3.20.20.140">
    <property type="entry name" value="Metal-dependent hydrolases"/>
    <property type="match status" value="1"/>
</dbReference>
<proteinExistence type="predicted"/>
<dbReference type="RefSeq" id="WP_184092651.1">
    <property type="nucleotide sequence ID" value="NZ_AP023367.1"/>
</dbReference>
<name>A0A6S6QV28_9FIRM</name>
<accession>A0A6S6QV28</accession>
<dbReference type="KEGG" id="acel:acsn021_04980"/>
<evidence type="ECO:0000313" key="2">
    <source>
        <dbReference type="Proteomes" id="UP000515561"/>
    </source>
</evidence>
<dbReference type="SUPFAM" id="SSF89550">
    <property type="entry name" value="PHP domain-like"/>
    <property type="match status" value="1"/>
</dbReference>
<evidence type="ECO:0000313" key="1">
    <source>
        <dbReference type="EMBL" id="BCJ92929.1"/>
    </source>
</evidence>
<reference evidence="1 2" key="1">
    <citation type="journal article" date="2016" name="Int. J. Syst. Evol. Microbiol.">
        <title>Descriptions of Anaerotaenia torta gen. nov., sp. nov. and Anaerocolumna cellulosilytica gen. nov., sp. nov. isolated from a methanogenic reactor of cattle waste.</title>
        <authorList>
            <person name="Uek A."/>
            <person name="Ohtaki Y."/>
            <person name="Kaku N."/>
            <person name="Ueki K."/>
        </authorList>
    </citation>
    <scope>NUCLEOTIDE SEQUENCE [LARGE SCALE GENOMIC DNA]</scope>
    <source>
        <strain evidence="1 2">SN021</strain>
    </source>
</reference>
<dbReference type="Pfam" id="PF13263">
    <property type="entry name" value="PHP_C"/>
    <property type="match status" value="1"/>
</dbReference>
<dbReference type="InterPro" id="IPR052018">
    <property type="entry name" value="PHP_domain"/>
</dbReference>
<dbReference type="EMBL" id="AP023367">
    <property type="protein sequence ID" value="BCJ92929.1"/>
    <property type="molecule type" value="Genomic_DNA"/>
</dbReference>
<dbReference type="CDD" id="cd07432">
    <property type="entry name" value="PHP_HisPPase"/>
    <property type="match status" value="1"/>
</dbReference>
<dbReference type="Proteomes" id="UP000515561">
    <property type="component" value="Chromosome"/>
</dbReference>
<protein>
    <submittedName>
        <fullName evidence="1">Uncharacterized protein</fullName>
    </submittedName>
</protein>
<keyword evidence="2" id="KW-1185">Reference proteome</keyword>
<gene>
    <name evidence="1" type="ORF">acsn021_04980</name>
</gene>
<dbReference type="GO" id="GO:0004534">
    <property type="term" value="F:5'-3' RNA exonuclease activity"/>
    <property type="evidence" value="ECO:0007669"/>
    <property type="project" value="TreeGrafter"/>
</dbReference>
<dbReference type="GO" id="GO:0035312">
    <property type="term" value="F:5'-3' DNA exonuclease activity"/>
    <property type="evidence" value="ECO:0007669"/>
    <property type="project" value="TreeGrafter"/>
</dbReference>
<dbReference type="AlphaFoldDB" id="A0A6S6QV28"/>
<dbReference type="InterPro" id="IPR016195">
    <property type="entry name" value="Pol/histidinol_Pase-like"/>
</dbReference>
<sequence>MNLYKYDTHVHTKEGSACAFVTGKEQVRIYKKLGYSGIIITDHFFNGNSNVPRKLPWKERVDGLAKGYENALAEGKRLGLSVFFGWEETYYGRDFLVYGLDKHWLYQHPEKLYWDIKTLYKEIKRAGGFMVHAHPYRSLEAISGELPMCPEYIDGVEVLNASNKRTESNQMAFRYAEELKKIVTAGSDAHHKVTPRSGLISKIPIADIQDFIKQLTLGKFEIIQPEKK</sequence>
<organism evidence="1 2">
    <name type="scientific">Anaerocolumna cellulosilytica</name>
    <dbReference type="NCBI Taxonomy" id="433286"/>
    <lineage>
        <taxon>Bacteria</taxon>
        <taxon>Bacillati</taxon>
        <taxon>Bacillota</taxon>
        <taxon>Clostridia</taxon>
        <taxon>Lachnospirales</taxon>
        <taxon>Lachnospiraceae</taxon>
        <taxon>Anaerocolumna</taxon>
    </lineage>
</organism>
<dbReference type="PANTHER" id="PTHR42924:SF3">
    <property type="entry name" value="POLYMERASE_HISTIDINOL PHOSPHATASE N-TERMINAL DOMAIN-CONTAINING PROTEIN"/>
    <property type="match status" value="1"/>
</dbReference>
<dbReference type="PANTHER" id="PTHR42924">
    <property type="entry name" value="EXONUCLEASE"/>
    <property type="match status" value="1"/>
</dbReference>